<dbReference type="InterPro" id="IPR029063">
    <property type="entry name" value="SAM-dependent_MTases_sf"/>
</dbReference>
<dbReference type="EC" id="2.1.1.216" evidence="7"/>
<dbReference type="Pfam" id="PF02005">
    <property type="entry name" value="TRM"/>
    <property type="match status" value="2"/>
</dbReference>
<feature type="region of interest" description="Disordered" evidence="13">
    <location>
        <begin position="724"/>
        <end position="762"/>
    </location>
</feature>
<evidence type="ECO:0000256" key="13">
    <source>
        <dbReference type="SAM" id="MobiDB-lite"/>
    </source>
</evidence>
<evidence type="ECO:0000313" key="14">
    <source>
        <dbReference type="EMBL" id="KIW08292.1"/>
    </source>
</evidence>
<dbReference type="FunFam" id="3.30.56.70:FF:000001">
    <property type="entry name" value="tRNA (guanine(26)-N(2))-dimethyltransferase"/>
    <property type="match status" value="1"/>
</dbReference>
<feature type="region of interest" description="Disordered" evidence="13">
    <location>
        <begin position="139"/>
        <end position="227"/>
    </location>
</feature>
<feature type="region of interest" description="Disordered" evidence="13">
    <location>
        <begin position="242"/>
        <end position="270"/>
    </location>
</feature>
<keyword evidence="2 12" id="KW-0489">Methyltransferase</keyword>
<dbReference type="AlphaFoldDB" id="A0A0D1Z5P4"/>
<dbReference type="EMBL" id="KN847531">
    <property type="protein sequence ID" value="KIW08292.1"/>
    <property type="molecule type" value="Genomic_DNA"/>
</dbReference>
<keyword evidence="4 12" id="KW-0949">S-adenosyl-L-methionine</keyword>
<dbReference type="GO" id="GO:0005634">
    <property type="term" value="C:nucleus"/>
    <property type="evidence" value="ECO:0007669"/>
    <property type="project" value="TreeGrafter"/>
</dbReference>
<protein>
    <recommendedName>
        <fullName evidence="7">tRNA (guanine(26)-N(2))-dimethyltransferase</fullName>
        <ecNumber evidence="7">2.1.1.216</ecNumber>
    </recommendedName>
    <alternativeName>
        <fullName evidence="10">tRNA 2,2-dimethylguanosine-26 methyltransferase</fullName>
    </alternativeName>
    <alternativeName>
        <fullName evidence="9">tRNA(guanine-26,N(2)-N(2)) methyltransferase</fullName>
    </alternativeName>
    <alternativeName>
        <fullName evidence="11">tRNA(m(2,2)G26)dimethyltransferase</fullName>
    </alternativeName>
</protein>
<organism evidence="14 15">
    <name type="scientific">Verruconis gallopava</name>
    <dbReference type="NCBI Taxonomy" id="253628"/>
    <lineage>
        <taxon>Eukaryota</taxon>
        <taxon>Fungi</taxon>
        <taxon>Dikarya</taxon>
        <taxon>Ascomycota</taxon>
        <taxon>Pezizomycotina</taxon>
        <taxon>Dothideomycetes</taxon>
        <taxon>Pleosporomycetidae</taxon>
        <taxon>Venturiales</taxon>
        <taxon>Sympoventuriaceae</taxon>
        <taxon>Verruconis</taxon>
    </lineage>
</organism>
<dbReference type="Gene3D" id="3.40.50.150">
    <property type="entry name" value="Vaccinia Virus protein VP39"/>
    <property type="match status" value="1"/>
</dbReference>
<evidence type="ECO:0000256" key="3">
    <source>
        <dbReference type="ARBA" id="ARBA00022679"/>
    </source>
</evidence>
<name>A0A0D1Z5P4_9PEZI</name>
<dbReference type="OrthoDB" id="6349953at2759"/>
<dbReference type="GO" id="GO:0160104">
    <property type="term" value="F:tRNA (guanine(26)-N2)-dimethyltransferase activity"/>
    <property type="evidence" value="ECO:0007669"/>
    <property type="project" value="UniProtKB-EC"/>
</dbReference>
<keyword evidence="15" id="KW-1185">Reference proteome</keyword>
<evidence type="ECO:0000256" key="9">
    <source>
        <dbReference type="ARBA" id="ARBA00077143"/>
    </source>
</evidence>
<evidence type="ECO:0000256" key="2">
    <source>
        <dbReference type="ARBA" id="ARBA00022603"/>
    </source>
</evidence>
<dbReference type="InterPro" id="IPR002905">
    <property type="entry name" value="Trm1"/>
</dbReference>
<evidence type="ECO:0000256" key="7">
    <source>
        <dbReference type="ARBA" id="ARBA00039099"/>
    </source>
</evidence>
<evidence type="ECO:0000256" key="12">
    <source>
        <dbReference type="PROSITE-ProRule" id="PRU00958"/>
    </source>
</evidence>
<dbReference type="STRING" id="253628.A0A0D1Z5P4"/>
<feature type="compositionally biased region" description="Polar residues" evidence="13">
    <location>
        <begin position="181"/>
        <end position="192"/>
    </location>
</feature>
<dbReference type="PANTHER" id="PTHR10631">
    <property type="entry name" value="N 2 ,N 2 -DIMETHYLGUANOSINE TRNA METHYLTRANSFERASE"/>
    <property type="match status" value="1"/>
</dbReference>
<dbReference type="FunFam" id="3.40.50.150:FF:000051">
    <property type="entry name" value="tRNA (guanine(26)-N(2))-dimethyltransferase"/>
    <property type="match status" value="1"/>
</dbReference>
<dbReference type="RefSeq" id="XP_016218161.1">
    <property type="nucleotide sequence ID" value="XM_016354066.1"/>
</dbReference>
<keyword evidence="3 12" id="KW-0808">Transferase</keyword>
<dbReference type="HOGENOM" id="CLU_010862_2_0_1"/>
<dbReference type="GO" id="GO:0002940">
    <property type="term" value="P:tRNA N2-guanine methylation"/>
    <property type="evidence" value="ECO:0007669"/>
    <property type="project" value="TreeGrafter"/>
</dbReference>
<feature type="compositionally biased region" description="Basic residues" evidence="13">
    <location>
        <begin position="139"/>
        <end position="148"/>
    </location>
</feature>
<gene>
    <name evidence="14" type="ORF">PV09_01210</name>
</gene>
<dbReference type="FunCoup" id="A0A0D1Z5P4">
    <property type="interactions" value="1159"/>
</dbReference>
<feature type="region of interest" description="Disordered" evidence="13">
    <location>
        <begin position="586"/>
        <end position="612"/>
    </location>
</feature>
<feature type="compositionally biased region" description="Basic and acidic residues" evidence="13">
    <location>
        <begin position="751"/>
        <end position="760"/>
    </location>
</feature>
<dbReference type="GO" id="GO:0000049">
    <property type="term" value="F:tRNA binding"/>
    <property type="evidence" value="ECO:0007669"/>
    <property type="project" value="UniProtKB-UniRule"/>
</dbReference>
<keyword evidence="6 12" id="KW-0694">RNA-binding</keyword>
<dbReference type="InterPro" id="IPR042296">
    <property type="entry name" value="tRNA_met_Trm1_C"/>
</dbReference>
<dbReference type="VEuPathDB" id="FungiDB:PV09_01210"/>
<evidence type="ECO:0000256" key="10">
    <source>
        <dbReference type="ARBA" id="ARBA00082896"/>
    </source>
</evidence>
<comment type="catalytic activity">
    <reaction evidence="8">
        <text>guanosine(26) in tRNA + 2 S-adenosyl-L-methionine = N(2)-dimethylguanosine(26) in tRNA + 2 S-adenosyl-L-homocysteine + 2 H(+)</text>
        <dbReference type="Rhea" id="RHEA:43140"/>
        <dbReference type="Rhea" id="RHEA-COMP:10359"/>
        <dbReference type="Rhea" id="RHEA-COMP:10360"/>
        <dbReference type="ChEBI" id="CHEBI:15378"/>
        <dbReference type="ChEBI" id="CHEBI:57856"/>
        <dbReference type="ChEBI" id="CHEBI:59789"/>
        <dbReference type="ChEBI" id="CHEBI:74269"/>
        <dbReference type="ChEBI" id="CHEBI:74513"/>
        <dbReference type="EC" id="2.1.1.216"/>
    </reaction>
</comment>
<accession>A0A0D1Z5P4</accession>
<feature type="compositionally biased region" description="Basic and acidic residues" evidence="13">
    <location>
        <begin position="247"/>
        <end position="257"/>
    </location>
</feature>
<evidence type="ECO:0000313" key="15">
    <source>
        <dbReference type="Proteomes" id="UP000053259"/>
    </source>
</evidence>
<dbReference type="SUPFAM" id="SSF53335">
    <property type="entry name" value="S-adenosyl-L-methionine-dependent methyltransferases"/>
    <property type="match status" value="1"/>
</dbReference>
<evidence type="ECO:0000256" key="11">
    <source>
        <dbReference type="ARBA" id="ARBA00083299"/>
    </source>
</evidence>
<evidence type="ECO:0000256" key="1">
    <source>
        <dbReference type="ARBA" id="ARBA00022555"/>
    </source>
</evidence>
<keyword evidence="5 12" id="KW-0819">tRNA processing</keyword>
<feature type="compositionally biased region" description="Basic and acidic residues" evidence="13">
    <location>
        <begin position="193"/>
        <end position="208"/>
    </location>
</feature>
<comment type="similarity">
    <text evidence="12">Belongs to the class I-like SAM-binding methyltransferase superfamily. Trm1 family.</text>
</comment>
<evidence type="ECO:0000256" key="6">
    <source>
        <dbReference type="ARBA" id="ARBA00022884"/>
    </source>
</evidence>
<evidence type="ECO:0000256" key="8">
    <source>
        <dbReference type="ARBA" id="ARBA00051897"/>
    </source>
</evidence>
<feature type="compositionally biased region" description="Basic and acidic residues" evidence="13">
    <location>
        <begin position="724"/>
        <end position="736"/>
    </location>
</feature>
<evidence type="ECO:0000256" key="4">
    <source>
        <dbReference type="ARBA" id="ARBA00022691"/>
    </source>
</evidence>
<dbReference type="InParanoid" id="A0A0D1Z5P4"/>
<dbReference type="Proteomes" id="UP000053259">
    <property type="component" value="Unassembled WGS sequence"/>
</dbReference>
<feature type="compositionally biased region" description="Basic and acidic residues" evidence="13">
    <location>
        <begin position="591"/>
        <end position="601"/>
    </location>
</feature>
<keyword evidence="1 12" id="KW-0820">tRNA-binding</keyword>
<reference evidence="14 15" key="1">
    <citation type="submission" date="2015-01" db="EMBL/GenBank/DDBJ databases">
        <title>The Genome Sequence of Ochroconis gallopava CBS43764.</title>
        <authorList>
            <consortium name="The Broad Institute Genomics Platform"/>
            <person name="Cuomo C."/>
            <person name="de Hoog S."/>
            <person name="Gorbushina A."/>
            <person name="Stielow B."/>
            <person name="Teixiera M."/>
            <person name="Abouelleil A."/>
            <person name="Chapman S.B."/>
            <person name="Priest M."/>
            <person name="Young S.K."/>
            <person name="Wortman J."/>
            <person name="Nusbaum C."/>
            <person name="Birren B."/>
        </authorList>
    </citation>
    <scope>NUCLEOTIDE SEQUENCE [LARGE SCALE GENOMIC DNA]</scope>
    <source>
        <strain evidence="14 15">CBS 43764</strain>
    </source>
</reference>
<feature type="compositionally biased region" description="Acidic residues" evidence="13">
    <location>
        <begin position="218"/>
        <end position="227"/>
    </location>
</feature>
<dbReference type="GeneID" id="27309183"/>
<evidence type="ECO:0000256" key="5">
    <source>
        <dbReference type="ARBA" id="ARBA00022694"/>
    </source>
</evidence>
<proteinExistence type="inferred from homology"/>
<sequence>MRRFHQIFQTTIHNARPLSLPKLRSFENRSRPRYTMMATAKPKTEPESAPVTNAAPVDITAPPADGQTVQHGDKTYTTVQEGLAYILIPPDTPRLLDPKTHANEPSQSVFYNPIQQYNRDLTVLAIRAFGEDLLVRQAWKSKKRRGKRGGQSSKDGKKENDTTAGDNAVSSADAVVENTEESLSMKSAQTAESTKRKLDDNSQGDVERKKQKLTSEAAEFEDGGINDDDLLAVESSMAENMAFSTSRETEGVEKKTADGSTDVSQAPVEDQDTRTQFRILDALSATGLRALRYAKELPFNTLTTANDISRHAVEAIKLNVKHNRLEKKIKTSVGNANAHMYSFVAQEGVGGPGSKYHVIDLDPYGTAVPFLDAAVQAVSDNGMLCVTCTDTGVFNSVGYAEKAFALYGGIPARGDYCHEAGLRLILHSIAATAAKYGIAIEPLVSLSIDYYARVFVRVKKSPADVKFLASKTMLVYACDHGCGSWTPQFIMRSTEQQGKKGAVYYKYTVAQGPTSDRLCECCGSKMHIVGPMWGGPLHNPSFIQKILDMIPNLDADVYKTLPRIEGMLSVAQEELAIQELAKLTVPNEVPKQQRSEKRGQDEESSNGKDNAQAQDTLDSQKHLFESLNTSVVDRHPFYVVPSALSRVLHCQAPSDAEFRGALKSLGYQAVRSHALPGTIKTDAPWEAIWDIMIAWTKLKPIREGALKEGMAGYQIMKRGEEREKASLDAEKERSESENDSSVVGAIVNKEAAPRDSDSKDVISASRGRKIVFDEKLGREPVKSKRMVRYQLNPRANWGPMARAK</sequence>
<dbReference type="Gene3D" id="3.30.56.70">
    <property type="entry name" value="N2,N2-dimethylguanosine tRNA methyltransferase, C-terminal domain"/>
    <property type="match status" value="1"/>
</dbReference>
<dbReference type="PROSITE" id="PS51626">
    <property type="entry name" value="SAM_MT_TRM1"/>
    <property type="match status" value="1"/>
</dbReference>
<dbReference type="PANTHER" id="PTHR10631:SF3">
    <property type="entry name" value="TRNA (GUANINE(26)-N(2))-DIMETHYLTRANSFERASE"/>
    <property type="match status" value="1"/>
</dbReference>